<dbReference type="SMART" id="SM00490">
    <property type="entry name" value="HELICc"/>
    <property type="match status" value="1"/>
</dbReference>
<evidence type="ECO:0000313" key="4">
    <source>
        <dbReference type="EMBL" id="OCL26483.1"/>
    </source>
</evidence>
<dbReference type="OrthoDB" id="9810236at2"/>
<name>A0A1C0A894_9FIRM</name>
<dbReference type="Gene3D" id="3.40.50.300">
    <property type="entry name" value="P-loop containing nucleotide triphosphate hydrolases"/>
    <property type="match status" value="2"/>
</dbReference>
<dbReference type="SUPFAM" id="SSF52540">
    <property type="entry name" value="P-loop containing nucleoside triphosphate hydrolases"/>
    <property type="match status" value="1"/>
</dbReference>
<dbReference type="Proteomes" id="UP000093514">
    <property type="component" value="Unassembled WGS sequence"/>
</dbReference>
<evidence type="ECO:0000256" key="1">
    <source>
        <dbReference type="ARBA" id="ARBA00022741"/>
    </source>
</evidence>
<proteinExistence type="predicted"/>
<dbReference type="EMBL" id="LWDV01000009">
    <property type="protein sequence ID" value="OCL26483.1"/>
    <property type="molecule type" value="Genomic_DNA"/>
</dbReference>
<evidence type="ECO:0000259" key="3">
    <source>
        <dbReference type="PROSITE" id="PS51192"/>
    </source>
</evidence>
<sequence>MESIKIKLVEKRLKLVDGVDYVNGFNPYLHQYQTLEAFKEVYESKRSLAIFNYTSTGGGKTLASFAPALLYKQKAIGVYSTNELIKDQWSALEKFVDDSTRLCQLDSLTISQWKEDFSEFGYSIEMLKPLFESWSDIVLTNPDILYLIMFGLYRNKNYSAEAVFREIISKYPIIIFDEFHLYDIKQIANIAWMIGMIDRLELDIPHFFVFSSATPNSLFLEQLDRIGMDYLEIPHDDENIKYKGERIVMEGLDLELIPADLEQWKALEAVEDNLNLIDNYLKEYPDARGVFILDSVGDACQLADRLTARYDIEVGEVHGYKDKFKRREGLSKKFTVGTSTIEVGIDFKDDMHKDFMVFEAKSASQFMQRLGRLGRGGRREDEISTPNYVVAIVPVYVYNYFKGNLGYYLELNREELAQELERIYHSNEDFKPYLDKYAPIEAYYARNWILSQNADDTYSQERRRTKDLMMDLYSCGNLQVVQGNYNKLKKDKTLGGLLTFRGGGLDLTGIDDRPQINLDTAIIDNREIVKGNFPAKVYNLLWILKKCNFRLISRSSFMDELELYQGDFPEEIKVFKKSLEKRKLDFFVKVDAFREENRNIIFTLPDNQYWRRDKISNLGDLELKVEKGDKPEKLAYINEILEEKRAVAYITKGNSWGFSKANSLPPMFQVYPLKFISSGGIIRRGDYVIAFDSNAFLLDSLKEEEEGELLFV</sequence>
<comment type="caution">
    <text evidence="4">The sequence shown here is derived from an EMBL/GenBank/DDBJ whole genome shotgun (WGS) entry which is preliminary data.</text>
</comment>
<dbReference type="InterPro" id="IPR014001">
    <property type="entry name" value="Helicase_ATP-bd"/>
</dbReference>
<gene>
    <name evidence="4" type="ORF">U472_10830</name>
</gene>
<dbReference type="InterPro" id="IPR017575">
    <property type="entry name" value="CRISPR-assoc_helicase_Cas3"/>
</dbReference>
<dbReference type="GO" id="GO:0003676">
    <property type="term" value="F:nucleic acid binding"/>
    <property type="evidence" value="ECO:0007669"/>
    <property type="project" value="InterPro"/>
</dbReference>
<reference evidence="5" key="1">
    <citation type="submission" date="2016-07" db="EMBL/GenBank/DDBJ databases">
        <authorList>
            <person name="Florea S."/>
            <person name="Webb J.S."/>
            <person name="Jaromczyk J."/>
            <person name="Schardl C.L."/>
        </authorList>
    </citation>
    <scope>NUCLEOTIDE SEQUENCE [LARGE SCALE GENOMIC DNA]</scope>
    <source>
        <strain evidence="5">Z6</strain>
    </source>
</reference>
<protein>
    <submittedName>
        <fullName evidence="4">Type I-D CRISPR-associated helicase Cas3</fullName>
    </submittedName>
</protein>
<keyword evidence="2" id="KW-0067">ATP-binding</keyword>
<dbReference type="InterPro" id="IPR027417">
    <property type="entry name" value="P-loop_NTPase"/>
</dbReference>
<dbReference type="PROSITE" id="PS51192">
    <property type="entry name" value="HELICASE_ATP_BIND_1"/>
    <property type="match status" value="1"/>
</dbReference>
<dbReference type="InterPro" id="IPR001650">
    <property type="entry name" value="Helicase_C-like"/>
</dbReference>
<dbReference type="NCBIfam" id="TIGR03158">
    <property type="entry name" value="cas3_cyano"/>
    <property type="match status" value="1"/>
</dbReference>
<accession>A0A1C0A894</accession>
<keyword evidence="1" id="KW-0547">Nucleotide-binding</keyword>
<keyword evidence="5" id="KW-1185">Reference proteome</keyword>
<organism evidence="4 5">
    <name type="scientific">Orenia metallireducens</name>
    <dbReference type="NCBI Taxonomy" id="1413210"/>
    <lineage>
        <taxon>Bacteria</taxon>
        <taxon>Bacillati</taxon>
        <taxon>Bacillota</taxon>
        <taxon>Clostridia</taxon>
        <taxon>Halanaerobiales</taxon>
        <taxon>Halobacteroidaceae</taxon>
        <taxon>Orenia</taxon>
    </lineage>
</organism>
<dbReference type="InterPro" id="IPR011545">
    <property type="entry name" value="DEAD/DEAH_box_helicase_dom"/>
</dbReference>
<evidence type="ECO:0000313" key="5">
    <source>
        <dbReference type="Proteomes" id="UP000093514"/>
    </source>
</evidence>
<dbReference type="RefSeq" id="WP_068718358.1">
    <property type="nucleotide sequence ID" value="NZ_LWDV01000009.1"/>
</dbReference>
<reference evidence="4 5" key="2">
    <citation type="submission" date="2016-08" db="EMBL/GenBank/DDBJ databases">
        <title>Orenia metallireducens sp. nov. strain Z6, a Novel Metal-reducing Firmicute from the Deep Subsurface.</title>
        <authorList>
            <person name="Maxim B.I."/>
            <person name="Kenneth K."/>
            <person name="Flynn T.M."/>
            <person name="Oloughlin E.J."/>
            <person name="Locke R.A."/>
            <person name="Weber J.R."/>
            <person name="Egan S.M."/>
            <person name="Mackie R.I."/>
            <person name="Cann I.K."/>
        </authorList>
    </citation>
    <scope>NUCLEOTIDE SEQUENCE [LARGE SCALE GENOMIC DNA]</scope>
    <source>
        <strain evidence="4 5">Z6</strain>
    </source>
</reference>
<dbReference type="SMART" id="SM00487">
    <property type="entry name" value="DEXDc"/>
    <property type="match status" value="1"/>
</dbReference>
<evidence type="ECO:0000256" key="2">
    <source>
        <dbReference type="ARBA" id="ARBA00022840"/>
    </source>
</evidence>
<dbReference type="GO" id="GO:0005524">
    <property type="term" value="F:ATP binding"/>
    <property type="evidence" value="ECO:0007669"/>
    <property type="project" value="UniProtKB-KW"/>
</dbReference>
<dbReference type="Pfam" id="PF00270">
    <property type="entry name" value="DEAD"/>
    <property type="match status" value="1"/>
</dbReference>
<dbReference type="AlphaFoldDB" id="A0A1C0A894"/>
<feature type="domain" description="Helicase ATP-binding" evidence="3">
    <location>
        <begin position="41"/>
        <end position="233"/>
    </location>
</feature>